<accession>A0A085FZ11</accession>
<reference evidence="2 3" key="1">
    <citation type="submission" date="2014-05" db="EMBL/GenBank/DDBJ databases">
        <title>ATOL: Assembling a taxonomically balanced genome-scale reconstruction of the evolutionary history of the Enterobacteriaceae.</title>
        <authorList>
            <person name="Plunkett G.III."/>
            <person name="Neeno-Eckwall E.C."/>
            <person name="Glasner J.D."/>
            <person name="Perna N.T."/>
        </authorList>
    </citation>
    <scope>NUCLEOTIDE SEQUENCE [LARGE SCALE GENOMIC DNA]</scope>
    <source>
        <strain evidence="2 3">ATCC 33320</strain>
    </source>
</reference>
<evidence type="ECO:0000313" key="3">
    <source>
        <dbReference type="Proteomes" id="UP000028653"/>
    </source>
</evidence>
<dbReference type="AlphaFoldDB" id="A0A085FZ11"/>
<feature type="signal peptide" evidence="1">
    <location>
        <begin position="1"/>
        <end position="18"/>
    </location>
</feature>
<dbReference type="STRING" id="1006004.GBAG_4341"/>
<dbReference type="RefSeq" id="WP_034500154.1">
    <property type="nucleotide sequence ID" value="NZ_JMPI01000076.1"/>
</dbReference>
<name>A0A085FZ11_9ENTR</name>
<evidence type="ECO:0000313" key="2">
    <source>
        <dbReference type="EMBL" id="KFC76706.1"/>
    </source>
</evidence>
<dbReference type="EMBL" id="JMPI01000076">
    <property type="protein sequence ID" value="KFC76706.1"/>
    <property type="molecule type" value="Genomic_DNA"/>
</dbReference>
<protein>
    <submittedName>
        <fullName evidence="2">TraN family plasmid conjugative transfer protein</fullName>
    </submittedName>
</protein>
<dbReference type="OrthoDB" id="5297981at2"/>
<organism evidence="2 3">
    <name type="scientific">Buttiauxella agrestis ATCC 33320</name>
    <dbReference type="NCBI Taxonomy" id="1006004"/>
    <lineage>
        <taxon>Bacteria</taxon>
        <taxon>Pseudomonadati</taxon>
        <taxon>Pseudomonadota</taxon>
        <taxon>Gammaproteobacteria</taxon>
        <taxon>Enterobacterales</taxon>
        <taxon>Enterobacteriaceae</taxon>
        <taxon>Buttiauxella</taxon>
    </lineage>
</organism>
<evidence type="ECO:0000256" key="1">
    <source>
        <dbReference type="SAM" id="SignalP"/>
    </source>
</evidence>
<proteinExistence type="predicted"/>
<keyword evidence="1" id="KW-0732">Signal</keyword>
<sequence length="620" mass="66142">MKKLLFIALCMLAGVAFADATNDAFNEGASFGKGHVSQGTGSLNNPGTVTGSIPGYTTNPPESGYYGGVQGGDGGIGNKGQTAIGSNDAGQAIISSGTTNPVPTIDPNAPFIEYGKNTEGSAGSIMDGSGQQCTETSVSKTTFENYTCDRDVAVIQTCTRTASIVVTGSTETQNTTLELNAQAGSLTLEADYWLRYDFVMQESGVISPGTVNFSYPSQPGYHGGRLDYSVSFRSASVRINFNQSQAMNFAPFAVSKGDTVSLRIRSNTDGHYATYRDSLVKNIQAAGYIVKLTVPFAVQRDTTKSSLQWNESCNFDKSQSTGLKETTCVDPGGDRSVTQNGKTFTEHSDCWQYSDAYATATNSTGNCSALMNDRNCTRATTACTEMESGVCVHQSESWQCQKTYTSGGLLCGGDYYCKTGDCNDANGAGDNGFDEAVAKLAGLASAGDEVASSQDQVNVKAFTGNTMRCRKAFAGFSNCCKDSGWGQDVGLSHCNSDEMALGKAKAKKVTVRVGERCDHKVLGVCVQKSQVYCVFQGKLARIIQEQGRRDQLGVSFGSGDNPDCRGITVPELQNINFDRINFSDFYDDLMNNQKIPDTDAMVKQVKDRIAAQVNQQGGPK</sequence>
<dbReference type="Pfam" id="PF06986">
    <property type="entry name" value="F_T4SS_TraN"/>
    <property type="match status" value="1"/>
</dbReference>
<dbReference type="eggNOG" id="ENOG502Z9Z1">
    <property type="taxonomic scope" value="Bacteria"/>
</dbReference>
<comment type="caution">
    <text evidence="2">The sequence shown here is derived from an EMBL/GenBank/DDBJ whole genome shotgun (WGS) entry which is preliminary data.</text>
</comment>
<dbReference type="Proteomes" id="UP000028653">
    <property type="component" value="Unassembled WGS sequence"/>
</dbReference>
<dbReference type="NCBIfam" id="NF009016">
    <property type="entry name" value="PRK12355.3-2"/>
    <property type="match status" value="1"/>
</dbReference>
<dbReference type="InterPro" id="IPR014121">
    <property type="entry name" value="TraN_Ftype"/>
</dbReference>
<gene>
    <name evidence="2" type="primary">traN</name>
    <name evidence="2" type="ORF">GBAG_4341</name>
</gene>
<feature type="chain" id="PRO_5001790579" evidence="1">
    <location>
        <begin position="19"/>
        <end position="620"/>
    </location>
</feature>
<keyword evidence="3" id="KW-1185">Reference proteome</keyword>
<dbReference type="NCBIfam" id="TIGR02750">
    <property type="entry name" value="TraN_Ftype"/>
    <property type="match status" value="1"/>
</dbReference>